<keyword evidence="6 8" id="KW-0472">Membrane</keyword>
<evidence type="ECO:0000256" key="5">
    <source>
        <dbReference type="ARBA" id="ARBA00023077"/>
    </source>
</evidence>
<dbReference type="InterPro" id="IPR037066">
    <property type="entry name" value="Plug_dom_sf"/>
</dbReference>
<dbReference type="EMBL" id="CZAP01000015">
    <property type="protein sequence ID" value="CUP88352.1"/>
    <property type="molecule type" value="Genomic_DNA"/>
</dbReference>
<proteinExistence type="inferred from homology"/>
<dbReference type="SUPFAM" id="SSF56935">
    <property type="entry name" value="Porins"/>
    <property type="match status" value="1"/>
</dbReference>
<dbReference type="InterPro" id="IPR023996">
    <property type="entry name" value="TonB-dep_OMP_SusC/RagA"/>
</dbReference>
<dbReference type="EMBL" id="CP083681">
    <property type="protein sequence ID" value="UYU70610.1"/>
    <property type="molecule type" value="Genomic_DNA"/>
</dbReference>
<reference evidence="14" key="3">
    <citation type="submission" date="2021-06" db="EMBL/GenBank/DDBJ databases">
        <title>Interrogation of the integrated mobile genetic elements in gut-associated Bacteroides with a consensus prediction approach.</title>
        <authorList>
            <person name="Campbell D.E."/>
            <person name="Leigh J.R."/>
            <person name="Kim T."/>
            <person name="England W."/>
            <person name="Whitaker R.J."/>
            <person name="Degnan P.H."/>
        </authorList>
    </citation>
    <scope>NUCLEOTIDE SEQUENCE</scope>
    <source>
        <strain evidence="14">VPI-BTDOT2</strain>
    </source>
</reference>
<dbReference type="Pfam" id="PF07715">
    <property type="entry name" value="Plug"/>
    <property type="match status" value="1"/>
</dbReference>
<dbReference type="Proteomes" id="UP000436825">
    <property type="component" value="Unassembled WGS sequence"/>
</dbReference>
<evidence type="ECO:0000256" key="6">
    <source>
        <dbReference type="ARBA" id="ARBA00023136"/>
    </source>
</evidence>
<keyword evidence="2 8" id="KW-0813">Transport</keyword>
<organism evidence="12 15">
    <name type="scientific">Bacteroides thetaiotaomicron</name>
    <dbReference type="NCBI Taxonomy" id="818"/>
    <lineage>
        <taxon>Bacteria</taxon>
        <taxon>Pseudomonadati</taxon>
        <taxon>Bacteroidota</taxon>
        <taxon>Bacteroidia</taxon>
        <taxon>Bacteroidales</taxon>
        <taxon>Bacteroidaceae</taxon>
        <taxon>Bacteroides</taxon>
    </lineage>
</organism>
<dbReference type="Proteomes" id="UP000095576">
    <property type="component" value="Unassembled WGS sequence"/>
</dbReference>
<evidence type="ECO:0000256" key="8">
    <source>
        <dbReference type="PROSITE-ProRule" id="PRU01360"/>
    </source>
</evidence>
<evidence type="ECO:0000259" key="11">
    <source>
        <dbReference type="Pfam" id="PF07715"/>
    </source>
</evidence>
<evidence type="ECO:0000259" key="10">
    <source>
        <dbReference type="Pfam" id="PF00593"/>
    </source>
</evidence>
<protein>
    <submittedName>
        <fullName evidence="12">Outer membrane receptor proteins, mostly Fe transport</fullName>
    </submittedName>
    <submittedName>
        <fullName evidence="13">SusC/RagA family TonB-linked outer membrane protein</fullName>
    </submittedName>
</protein>
<evidence type="ECO:0000256" key="1">
    <source>
        <dbReference type="ARBA" id="ARBA00004571"/>
    </source>
</evidence>
<dbReference type="InterPro" id="IPR000531">
    <property type="entry name" value="Beta-barrel_TonB"/>
</dbReference>
<dbReference type="Gene3D" id="2.40.170.20">
    <property type="entry name" value="TonB-dependent receptor, beta-barrel domain"/>
    <property type="match status" value="1"/>
</dbReference>
<dbReference type="GO" id="GO:0009279">
    <property type="term" value="C:cell outer membrane"/>
    <property type="evidence" value="ECO:0007669"/>
    <property type="project" value="UniProtKB-SubCell"/>
</dbReference>
<dbReference type="Gene3D" id="2.170.130.10">
    <property type="entry name" value="TonB-dependent receptor, plug domain"/>
    <property type="match status" value="1"/>
</dbReference>
<dbReference type="Pfam" id="PF00593">
    <property type="entry name" value="TonB_dep_Rec_b-barrel"/>
    <property type="match status" value="1"/>
</dbReference>
<evidence type="ECO:0000313" key="12">
    <source>
        <dbReference type="EMBL" id="CUP88352.1"/>
    </source>
</evidence>
<evidence type="ECO:0000313" key="15">
    <source>
        <dbReference type="Proteomes" id="UP000095576"/>
    </source>
</evidence>
<dbReference type="InterPro" id="IPR008969">
    <property type="entry name" value="CarboxyPept-like_regulatory"/>
</dbReference>
<feature type="domain" description="TonB-dependent receptor plug" evidence="11">
    <location>
        <begin position="129"/>
        <end position="241"/>
    </location>
</feature>
<comment type="similarity">
    <text evidence="8 9">Belongs to the TonB-dependent receptor family.</text>
</comment>
<dbReference type="InterPro" id="IPR023997">
    <property type="entry name" value="TonB-dep_OMP_SusC/RagA_CS"/>
</dbReference>
<sequence length="1052" mass="118291">MKKINEILSISALLLFGVASVWGQESHNLTGKILSNKNKPVEGAIVTVMDTMNVTTTKDGTFQFSLKDPSKAKEISVWAPGYFSVKQLVNDRQHIIIMMTPEDRYKYNESMILPFRREGEMELSDYTSATNINKKDFMPGTSKIDRALTGQIAGLQMKRNSGMPGEGSYFNLRGIRTLTGDNAPLVVINGVPYMPDKTSSELIGGFTRDIFQFYHLQDIQNITVLKGAEAAMYGSMGSNGVILIETEGAASNDMETRVSYYGSFGVNWNEKRMPLMGVEDYKHYLADVGMTISSDPQNFYKDFPFMQNPNDPRYNYLYNNNTDWQNEIYRNSIATDHLFRVEGGDNIAKYDLSLGYYRENGLMDNTSMERFHTLLNGNVLVSQKVNIFATLGLAYLNGHYQMQGMDIATNPILAAYGRSPMLSPYDKDRDGNTLSTYAPHYYGRSTNRSYSVSNPLAIINTLNAKNRQYDLNMRAGLHYNPFRELTLTGTVGMFYNYNNEHVFIPGQSDPTIVPVSDTYGLRENAVSEGDVEMLEVFVNLNASYKKTFNYVHQLNAIAGWQMLTSKYEYDAGNGRNTGNDFYQTLGSTNTIGRYFSGYTTNWNWMNYYAHADYTYNNILQASVNMAIDAASSTGTDVSRFYVYPSVGVTLLGKGWKLFQNADWMNKLNVRAEYGLTGNTRFSSTMGGFYYSTAPYMQLSTIVRSNIPNTSLKPERNASLNVGLDLSVLRDRLSMSVDYYNNQISDMITAMPTTSVHGSGMYYANVGKMENKGVEFSLQASLLRTRNFEWIVGGNIAKSTAKLKALGGEKQVILDGNYNGMQLVNRVGESPYQFYGYQADGVFSTQAEADEAALVNRTGRSYSAGDVRFVDQNGDHRIDDKDRVLLGSASPDYFGGFYTQLKYKGLALSAEFSYSKGNMAYNAVRQQLESMSTTNNQSLSVLNRWTVDGQKTDVPRARWKDPVGNSYFSSRWIEDASYLRLKNVTLSYTFSKTVWNFFRSGTLYVTGENLLTFTDYLGMDPEFSSSYSENVQGLDYGKLMQPKTVKVGVNLKF</sequence>
<gene>
    <name evidence="12" type="ORF">ERS852511_03517</name>
    <name evidence="13" type="ORF">GAN75_06300</name>
    <name evidence="14" type="ORF">KQP59_20390</name>
</gene>
<accession>A0A174RS68</accession>
<dbReference type="NCBIfam" id="TIGR04057">
    <property type="entry name" value="SusC_RagA_signa"/>
    <property type="match status" value="1"/>
</dbReference>
<dbReference type="InterPro" id="IPR039426">
    <property type="entry name" value="TonB-dep_rcpt-like"/>
</dbReference>
<dbReference type="PROSITE" id="PS52016">
    <property type="entry name" value="TONB_DEPENDENT_REC_3"/>
    <property type="match status" value="1"/>
</dbReference>
<keyword evidence="5 9" id="KW-0798">TonB box</keyword>
<dbReference type="InterPro" id="IPR012910">
    <property type="entry name" value="Plug_dom"/>
</dbReference>
<dbReference type="InterPro" id="IPR036942">
    <property type="entry name" value="Beta-barrel_TonB_sf"/>
</dbReference>
<keyword evidence="3 8" id="KW-1134">Transmembrane beta strand</keyword>
<dbReference type="AlphaFoldDB" id="A0A174RS68"/>
<comment type="subcellular location">
    <subcellularLocation>
        <location evidence="1 8">Cell outer membrane</location>
        <topology evidence="1 8">Multi-pass membrane protein</topology>
    </subcellularLocation>
</comment>
<evidence type="ECO:0000313" key="14">
    <source>
        <dbReference type="EMBL" id="UYU70610.1"/>
    </source>
</evidence>
<dbReference type="Proteomes" id="UP001156216">
    <property type="component" value="Chromosome"/>
</dbReference>
<reference evidence="12 15" key="1">
    <citation type="submission" date="2015-09" db="EMBL/GenBank/DDBJ databases">
        <authorList>
            <consortium name="Pathogen Informatics"/>
        </authorList>
    </citation>
    <scope>NUCLEOTIDE SEQUENCE [LARGE SCALE GENOMIC DNA]</scope>
    <source>
        <strain evidence="12 15">2789STDY5834899</strain>
    </source>
</reference>
<dbReference type="SUPFAM" id="SSF49464">
    <property type="entry name" value="Carboxypeptidase regulatory domain-like"/>
    <property type="match status" value="1"/>
</dbReference>
<evidence type="ECO:0000256" key="2">
    <source>
        <dbReference type="ARBA" id="ARBA00022448"/>
    </source>
</evidence>
<dbReference type="EMBL" id="WCRW01000003">
    <property type="protein sequence ID" value="KAB4457798.1"/>
    <property type="molecule type" value="Genomic_DNA"/>
</dbReference>
<evidence type="ECO:0000313" key="16">
    <source>
        <dbReference type="Proteomes" id="UP000436825"/>
    </source>
</evidence>
<name>A0A174RS68_BACT4</name>
<dbReference type="RefSeq" id="WP_008759842.1">
    <property type="nucleotide sequence ID" value="NZ_BAABZI010000003.1"/>
</dbReference>
<keyword evidence="4 8" id="KW-0812">Transmembrane</keyword>
<keyword evidence="7 8" id="KW-0998">Cell outer membrane</keyword>
<dbReference type="NCBIfam" id="TIGR04056">
    <property type="entry name" value="OMP_RagA_SusC"/>
    <property type="match status" value="1"/>
</dbReference>
<dbReference type="Gene3D" id="2.60.40.1120">
    <property type="entry name" value="Carboxypeptidase-like, regulatory domain"/>
    <property type="match status" value="1"/>
</dbReference>
<reference evidence="13 16" key="2">
    <citation type="journal article" date="2019" name="Nat. Med.">
        <title>A library of human gut bacterial isolates paired with longitudinal multiomics data enables mechanistic microbiome research.</title>
        <authorList>
            <person name="Poyet M."/>
            <person name="Groussin M."/>
            <person name="Gibbons S.M."/>
            <person name="Avila-Pacheco J."/>
            <person name="Jiang X."/>
            <person name="Kearney S.M."/>
            <person name="Perrotta A.R."/>
            <person name="Berdy B."/>
            <person name="Zhao S."/>
            <person name="Lieberman T.D."/>
            <person name="Swanson P.K."/>
            <person name="Smith M."/>
            <person name="Roesemann S."/>
            <person name="Alexander J.E."/>
            <person name="Rich S.A."/>
            <person name="Livny J."/>
            <person name="Vlamakis H."/>
            <person name="Clish C."/>
            <person name="Bullock K."/>
            <person name="Deik A."/>
            <person name="Scott J."/>
            <person name="Pierce K.A."/>
            <person name="Xavier R.J."/>
            <person name="Alm E.J."/>
        </authorList>
    </citation>
    <scope>NUCLEOTIDE SEQUENCE [LARGE SCALE GENOMIC DNA]</scope>
    <source>
        <strain evidence="13 16">BIOML-A160</strain>
    </source>
</reference>
<evidence type="ECO:0000256" key="3">
    <source>
        <dbReference type="ARBA" id="ARBA00022452"/>
    </source>
</evidence>
<evidence type="ECO:0000256" key="9">
    <source>
        <dbReference type="RuleBase" id="RU003357"/>
    </source>
</evidence>
<evidence type="ECO:0000256" key="7">
    <source>
        <dbReference type="ARBA" id="ARBA00023237"/>
    </source>
</evidence>
<feature type="domain" description="TonB-dependent receptor-like beta-barrel" evidence="10">
    <location>
        <begin position="423"/>
        <end position="1009"/>
    </location>
</feature>
<keyword evidence="12" id="KW-0675">Receptor</keyword>
<evidence type="ECO:0000256" key="4">
    <source>
        <dbReference type="ARBA" id="ARBA00022692"/>
    </source>
</evidence>
<evidence type="ECO:0000313" key="13">
    <source>
        <dbReference type="EMBL" id="KAB4457798.1"/>
    </source>
</evidence>